<accession>A0ABT9UR47</accession>
<comment type="caution">
    <text evidence="3">The sequence shown here is derived from an EMBL/GenBank/DDBJ whole genome shotgun (WGS) entry which is preliminary data.</text>
</comment>
<evidence type="ECO:0000256" key="1">
    <source>
        <dbReference type="SAM" id="MobiDB-lite"/>
    </source>
</evidence>
<dbReference type="Proteomes" id="UP001228504">
    <property type="component" value="Unassembled WGS sequence"/>
</dbReference>
<keyword evidence="2" id="KW-1133">Transmembrane helix</keyword>
<keyword evidence="2" id="KW-0812">Transmembrane</keyword>
<proteinExistence type="predicted"/>
<feature type="region of interest" description="Disordered" evidence="1">
    <location>
        <begin position="46"/>
        <end position="117"/>
    </location>
</feature>
<reference evidence="3 4" key="1">
    <citation type="submission" date="2023-07" db="EMBL/GenBank/DDBJ databases">
        <title>Genomic Encyclopedia of Type Strains, Phase IV (KMG-IV): sequencing the most valuable type-strain genomes for metagenomic binning, comparative biology and taxonomic classification.</title>
        <authorList>
            <person name="Goeker M."/>
        </authorList>
    </citation>
    <scope>NUCLEOTIDE SEQUENCE [LARGE SCALE GENOMIC DNA]</scope>
    <source>
        <strain evidence="3 4">DSM 20694</strain>
    </source>
</reference>
<keyword evidence="2" id="KW-0472">Membrane</keyword>
<sequence length="210" mass="24539">MKKILMVVLLSIVTSMTIYFVAFWNPNKNINNNLVLQDESKAKNRFENKNEDNNFENKDIENINNKNENKQPKSENNSNKKYEEKDVEIENKEKNKNYNINVEKNNDENESNDGEKDKLANSKVQIFNVKKEEIIGSLSIREKSKIISIINKLSSVDTEKIKEILYKKGENEGAKEVIKILKLRLVEEDYNDIKVILSPYINIELLEELI</sequence>
<dbReference type="RefSeq" id="WP_307483311.1">
    <property type="nucleotide sequence ID" value="NZ_JAUSUF010000001.1"/>
</dbReference>
<feature type="transmembrane region" description="Helical" evidence="2">
    <location>
        <begin position="7"/>
        <end position="24"/>
    </location>
</feature>
<evidence type="ECO:0000256" key="2">
    <source>
        <dbReference type="SAM" id="Phobius"/>
    </source>
</evidence>
<dbReference type="EMBL" id="JAUSUF010000001">
    <property type="protein sequence ID" value="MDQ0148802.1"/>
    <property type="molecule type" value="Genomic_DNA"/>
</dbReference>
<gene>
    <name evidence="3" type="ORF">J2S18_000719</name>
</gene>
<evidence type="ECO:0000313" key="3">
    <source>
        <dbReference type="EMBL" id="MDQ0148802.1"/>
    </source>
</evidence>
<name>A0ABT9UR47_9FIRM</name>
<keyword evidence="4" id="KW-1185">Reference proteome</keyword>
<protein>
    <submittedName>
        <fullName evidence="3">DNA binding CopG/RHH family protein</fullName>
    </submittedName>
</protein>
<organism evidence="3 4">
    <name type="scientific">Eubacterium multiforme</name>
    <dbReference type="NCBI Taxonomy" id="83339"/>
    <lineage>
        <taxon>Bacteria</taxon>
        <taxon>Bacillati</taxon>
        <taxon>Bacillota</taxon>
        <taxon>Clostridia</taxon>
        <taxon>Eubacteriales</taxon>
        <taxon>Eubacteriaceae</taxon>
        <taxon>Eubacterium</taxon>
    </lineage>
</organism>
<evidence type="ECO:0000313" key="4">
    <source>
        <dbReference type="Proteomes" id="UP001228504"/>
    </source>
</evidence>
<feature type="compositionally biased region" description="Basic and acidic residues" evidence="1">
    <location>
        <begin position="46"/>
        <end position="96"/>
    </location>
</feature>